<dbReference type="EMBL" id="QJKJ01001675">
    <property type="protein sequence ID" value="RDY06511.1"/>
    <property type="molecule type" value="Genomic_DNA"/>
</dbReference>
<keyword evidence="3" id="KW-1185">Reference proteome</keyword>
<feature type="transmembrane region" description="Helical" evidence="1">
    <location>
        <begin position="26"/>
        <end position="45"/>
    </location>
</feature>
<evidence type="ECO:0000256" key="1">
    <source>
        <dbReference type="SAM" id="Phobius"/>
    </source>
</evidence>
<dbReference type="AlphaFoldDB" id="A0A371HUP7"/>
<sequence length="78" mass="8624">NTLSGSKPTSSFLLLPVFTPLPGSSLLLYPYCSVVAIVIPVDIVIDLSWINSRCTSDEYESRVKSFLDFAKTYAFDIT</sequence>
<evidence type="ECO:0000313" key="2">
    <source>
        <dbReference type="EMBL" id="RDY06511.1"/>
    </source>
</evidence>
<comment type="caution">
    <text evidence="2">The sequence shown here is derived from an EMBL/GenBank/DDBJ whole genome shotgun (WGS) entry which is preliminary data.</text>
</comment>
<feature type="non-terminal residue" evidence="2">
    <location>
        <position position="1"/>
    </location>
</feature>
<keyword evidence="1" id="KW-1133">Transmembrane helix</keyword>
<keyword evidence="1" id="KW-0812">Transmembrane</keyword>
<proteinExistence type="predicted"/>
<name>A0A371HUP7_MUCPR</name>
<dbReference type="Proteomes" id="UP000257109">
    <property type="component" value="Unassembled WGS sequence"/>
</dbReference>
<gene>
    <name evidence="2" type="ORF">CR513_09505</name>
</gene>
<protein>
    <submittedName>
        <fullName evidence="2">Uncharacterized protein</fullName>
    </submittedName>
</protein>
<evidence type="ECO:0000313" key="3">
    <source>
        <dbReference type="Proteomes" id="UP000257109"/>
    </source>
</evidence>
<keyword evidence="1" id="KW-0472">Membrane</keyword>
<reference evidence="2" key="1">
    <citation type="submission" date="2018-05" db="EMBL/GenBank/DDBJ databases">
        <title>Draft genome of Mucuna pruriens seed.</title>
        <authorList>
            <person name="Nnadi N.E."/>
            <person name="Vos R."/>
            <person name="Hasami M.H."/>
            <person name="Devisetty U.K."/>
            <person name="Aguiy J.C."/>
        </authorList>
    </citation>
    <scope>NUCLEOTIDE SEQUENCE [LARGE SCALE GENOMIC DNA]</scope>
    <source>
        <strain evidence="2">JCA_2017</strain>
    </source>
</reference>
<accession>A0A371HUP7</accession>
<organism evidence="2 3">
    <name type="scientific">Mucuna pruriens</name>
    <name type="common">Velvet bean</name>
    <name type="synonym">Dolichos pruriens</name>
    <dbReference type="NCBI Taxonomy" id="157652"/>
    <lineage>
        <taxon>Eukaryota</taxon>
        <taxon>Viridiplantae</taxon>
        <taxon>Streptophyta</taxon>
        <taxon>Embryophyta</taxon>
        <taxon>Tracheophyta</taxon>
        <taxon>Spermatophyta</taxon>
        <taxon>Magnoliopsida</taxon>
        <taxon>eudicotyledons</taxon>
        <taxon>Gunneridae</taxon>
        <taxon>Pentapetalae</taxon>
        <taxon>rosids</taxon>
        <taxon>fabids</taxon>
        <taxon>Fabales</taxon>
        <taxon>Fabaceae</taxon>
        <taxon>Papilionoideae</taxon>
        <taxon>50 kb inversion clade</taxon>
        <taxon>NPAAA clade</taxon>
        <taxon>indigoferoid/millettioid clade</taxon>
        <taxon>Phaseoleae</taxon>
        <taxon>Mucuna</taxon>
    </lineage>
</organism>